<name>A0A7D5XKX8_FERL1</name>
<organism evidence="2 3">
    <name type="scientific">Fermentimicrarchaeum limneticum</name>
    <dbReference type="NCBI Taxonomy" id="2795018"/>
    <lineage>
        <taxon>Archaea</taxon>
        <taxon>Candidatus Micrarchaeota</taxon>
        <taxon>Candidatus Fermentimicrarchaeales</taxon>
        <taxon>Candidatus Fermentimicrarchaeaceae</taxon>
        <taxon>Candidatus Fermentimicrarchaeum</taxon>
    </lineage>
</organism>
<sequence>MGNGRGVLVLQPSQLAKEEVAFFKEEPAEEGRLEGLRWVDRKLAAKELGDIKKRMEELERERRVVAESLKKISESNLPKASSDFYVVRRNVERSVDNARKLWIALAGVEAVGALAAALSSGGLLIAGAAGTLGILGGALGSRSLSSNVDAEIQRVGKGVQLVEVRDRLKDELNDFEREKRRLQRRREDLLKVTGELREVPISEHISRVRRIMDNLELMNHVQLAFLKKWKRKNPIPAGKLREIHDSVQELAYISCRGDEADKSLLARNIAREMCADILLRIEGVSDMCELSRAGLDQIGRATSVLEKQLSQLRYVPPLYFE</sequence>
<proteinExistence type="predicted"/>
<evidence type="ECO:0000313" key="2">
    <source>
        <dbReference type="EMBL" id="QLJ52406.1"/>
    </source>
</evidence>
<gene>
    <name evidence="2" type="ORF">Sv326_0231</name>
</gene>
<evidence type="ECO:0000313" key="3">
    <source>
        <dbReference type="Proteomes" id="UP000510821"/>
    </source>
</evidence>
<accession>A0A7D5XKX8</accession>
<feature type="coiled-coil region" evidence="1">
    <location>
        <begin position="158"/>
        <end position="192"/>
    </location>
</feature>
<protein>
    <submittedName>
        <fullName evidence="2">Uncharacterized protein</fullName>
    </submittedName>
</protein>
<dbReference type="KEGG" id="flt:Sv326_0231"/>
<keyword evidence="1" id="KW-0175">Coiled coil</keyword>
<dbReference type="AlphaFoldDB" id="A0A7D5XKX8"/>
<dbReference type="Proteomes" id="UP000510821">
    <property type="component" value="Chromosome"/>
</dbReference>
<evidence type="ECO:0000256" key="1">
    <source>
        <dbReference type="SAM" id="Coils"/>
    </source>
</evidence>
<feature type="coiled-coil region" evidence="1">
    <location>
        <begin position="41"/>
        <end position="75"/>
    </location>
</feature>
<reference evidence="3" key="1">
    <citation type="submission" date="2020-07" db="EMBL/GenBank/DDBJ databases">
        <title>Metabolic diversity and evolutionary history of the archaeal phylum ###Micrarchaeota### uncovered from a freshwater lake metagenome.</title>
        <authorList>
            <person name="Kadnikov V.V."/>
            <person name="Savvichev A.S."/>
            <person name="Mardanov A.V."/>
            <person name="Beletsky A.V."/>
            <person name="Chupakov A.V."/>
            <person name="Kokryatskaya N.M."/>
            <person name="Pimenov N.V."/>
            <person name="Ravin N.V."/>
        </authorList>
    </citation>
    <scope>NUCLEOTIDE SEQUENCE [LARGE SCALE GENOMIC DNA]</scope>
</reference>
<dbReference type="EMBL" id="CP058998">
    <property type="protein sequence ID" value="QLJ52406.1"/>
    <property type="molecule type" value="Genomic_DNA"/>
</dbReference>